<comment type="caution">
    <text evidence="2">The sequence shown here is derived from an EMBL/GenBank/DDBJ whole genome shotgun (WGS) entry which is preliminary data.</text>
</comment>
<keyword evidence="3" id="KW-1185">Reference proteome</keyword>
<gene>
    <name evidence="2" type="ORF">B0T18DRAFT_344703</name>
</gene>
<accession>A0AA40K8J5</accession>
<reference evidence="2" key="1">
    <citation type="submission" date="2023-06" db="EMBL/GenBank/DDBJ databases">
        <title>Genome-scale phylogeny and comparative genomics of the fungal order Sordariales.</title>
        <authorList>
            <consortium name="Lawrence Berkeley National Laboratory"/>
            <person name="Hensen N."/>
            <person name="Bonometti L."/>
            <person name="Westerberg I."/>
            <person name="Brannstrom I.O."/>
            <person name="Guillou S."/>
            <person name="Cros-Aarteil S."/>
            <person name="Calhoun S."/>
            <person name="Haridas S."/>
            <person name="Kuo A."/>
            <person name="Mondo S."/>
            <person name="Pangilinan J."/>
            <person name="Riley R."/>
            <person name="LaButti K."/>
            <person name="Andreopoulos B."/>
            <person name="Lipzen A."/>
            <person name="Chen C."/>
            <person name="Yanf M."/>
            <person name="Daum C."/>
            <person name="Ng V."/>
            <person name="Clum A."/>
            <person name="Steindorff A."/>
            <person name="Ohm R."/>
            <person name="Martin F."/>
            <person name="Silar P."/>
            <person name="Natvig D."/>
            <person name="Lalanne C."/>
            <person name="Gautier V."/>
            <person name="Ament-velasquez S.L."/>
            <person name="Kruys A."/>
            <person name="Hutchinson M.I."/>
            <person name="Powell A.J."/>
            <person name="Barry K."/>
            <person name="Miller A.N."/>
            <person name="Grigoriev I.V."/>
            <person name="Debuchy R."/>
            <person name="Gladieux P."/>
            <person name="Thoren M.H."/>
            <person name="Johannesson H."/>
        </authorList>
    </citation>
    <scope>NUCLEOTIDE SEQUENCE</scope>
    <source>
        <strain evidence="2">SMH3187-1</strain>
    </source>
</reference>
<dbReference type="Proteomes" id="UP001172155">
    <property type="component" value="Unassembled WGS sequence"/>
</dbReference>
<sequence length="108" mass="11545">MDFVNKLTGSEKNKPVHTMDASNPQSSTGNSGGGMMDKLHGMVGGGTQSEKNEDGLDKGVDWVQENVLGQGPQHNESALEQAKDEQISDMIRGQYKKGTGKDIPVADK</sequence>
<organism evidence="2 3">
    <name type="scientific">Schizothecium vesticola</name>
    <dbReference type="NCBI Taxonomy" id="314040"/>
    <lineage>
        <taxon>Eukaryota</taxon>
        <taxon>Fungi</taxon>
        <taxon>Dikarya</taxon>
        <taxon>Ascomycota</taxon>
        <taxon>Pezizomycotina</taxon>
        <taxon>Sordariomycetes</taxon>
        <taxon>Sordariomycetidae</taxon>
        <taxon>Sordariales</taxon>
        <taxon>Schizotheciaceae</taxon>
        <taxon>Schizothecium</taxon>
    </lineage>
</organism>
<feature type="compositionally biased region" description="Basic and acidic residues" evidence="1">
    <location>
        <begin position="50"/>
        <end position="60"/>
    </location>
</feature>
<proteinExistence type="predicted"/>
<protein>
    <submittedName>
        <fullName evidence="2">Uncharacterized protein</fullName>
    </submittedName>
</protein>
<evidence type="ECO:0000313" key="3">
    <source>
        <dbReference type="Proteomes" id="UP001172155"/>
    </source>
</evidence>
<dbReference type="PANTHER" id="PTHR40462">
    <property type="entry name" value="CHROMOSOME 1, WHOLE GENOME SHOTGUN SEQUENCE"/>
    <property type="match status" value="1"/>
</dbReference>
<name>A0AA40K8J5_9PEZI</name>
<dbReference type="AlphaFoldDB" id="A0AA40K8J5"/>
<evidence type="ECO:0000256" key="1">
    <source>
        <dbReference type="SAM" id="MobiDB-lite"/>
    </source>
</evidence>
<feature type="compositionally biased region" description="Polar residues" evidence="1">
    <location>
        <begin position="20"/>
        <end position="29"/>
    </location>
</feature>
<feature type="region of interest" description="Disordered" evidence="1">
    <location>
        <begin position="1"/>
        <end position="87"/>
    </location>
</feature>
<evidence type="ECO:0000313" key="2">
    <source>
        <dbReference type="EMBL" id="KAK0749805.1"/>
    </source>
</evidence>
<dbReference type="PANTHER" id="PTHR40462:SF1">
    <property type="entry name" value="EXPRESSED PROTEIN"/>
    <property type="match status" value="1"/>
</dbReference>
<dbReference type="EMBL" id="JAUKUD010000003">
    <property type="protein sequence ID" value="KAK0749805.1"/>
    <property type="molecule type" value="Genomic_DNA"/>
</dbReference>